<evidence type="ECO:0000313" key="2">
    <source>
        <dbReference type="Proteomes" id="UP000006073"/>
    </source>
</evidence>
<protein>
    <submittedName>
        <fullName evidence="1">Uncharacterized protein</fullName>
    </submittedName>
</protein>
<reference evidence="1 2" key="1">
    <citation type="journal article" date="2013" name="Genome Announc.">
        <title>Draft Genome Sequence of Indibacter alkaliphilus Strain LW1T, Isolated from Lonar Lake, a Haloalkaline Lake in the Buldana District of Maharashtra, India.</title>
        <authorList>
            <person name="Singh A."/>
            <person name="Kumar Jangir P."/>
            <person name="Sharma R."/>
            <person name="Singh A."/>
            <person name="Kumar Pinnaka A."/>
            <person name="Shivaji S."/>
        </authorList>
    </citation>
    <scope>NUCLEOTIDE SEQUENCE [LARGE SCALE GENOMIC DNA]</scope>
    <source>
        <strain evidence="2">CCUG 57479 / KCTC 22604 / LW1</strain>
    </source>
</reference>
<evidence type="ECO:0000313" key="1">
    <source>
        <dbReference type="EMBL" id="EOZ91562.1"/>
    </source>
</evidence>
<name>S2CWQ2_INDAL</name>
<proteinExistence type="predicted"/>
<dbReference type="EMBL" id="ALWO02000054">
    <property type="protein sequence ID" value="EOZ91562.1"/>
    <property type="molecule type" value="Genomic_DNA"/>
</dbReference>
<sequence length="47" mass="5315">MANDSEKSSIISYVNLKSDPKTSGYLDQIFTIIILKKSIVRRLKNSV</sequence>
<dbReference type="AlphaFoldDB" id="S2CWQ2"/>
<comment type="caution">
    <text evidence="1">The sequence shown here is derived from an EMBL/GenBank/DDBJ whole genome shotgun (WGS) entry which is preliminary data.</text>
</comment>
<keyword evidence="2" id="KW-1185">Reference proteome</keyword>
<organism evidence="1 2">
    <name type="scientific">Indibacter alkaliphilus (strain CCUG 57479 / KCTC 22604 / LW1)</name>
    <dbReference type="NCBI Taxonomy" id="1189612"/>
    <lineage>
        <taxon>Bacteria</taxon>
        <taxon>Pseudomonadati</taxon>
        <taxon>Bacteroidota</taxon>
        <taxon>Cytophagia</taxon>
        <taxon>Cytophagales</taxon>
        <taxon>Cyclobacteriaceae</taxon>
    </lineage>
</organism>
<gene>
    <name evidence="1" type="ORF">A33Q_4630</name>
</gene>
<dbReference type="Proteomes" id="UP000006073">
    <property type="component" value="Unassembled WGS sequence"/>
</dbReference>
<accession>S2CWQ2</accession>